<sequence length="444" mass="48834">MMKTKNIYISALIGLVLLTACESDDKVVQQVLDGKTSGAVLRERAISGEEDFDIFRDETEFSVTLEEQDEDNGELIDRVDFTISFVDNNKEGATGDDTVDPIAFGTIPASEFTIGDRGLPVADFSFTMAEALETLGVPLTEVLPGDRIQLDFTLFFTDGRSFNANDAAVTVTGGSFFSSPFSYSLLVDDGIAFDYEVTTSDEIDLSDGAINENYQVDISIDDESEGSLIETLNIYRTFRDLTIGEDGTDLSEEEALFETYNIADLDLEEGARILSLDYSLDMIFGDELELEDLSVGDDFQFRYEIITEDGRIVTTDEKDTEYFYTIATSECILLNGDAPFPGEYTVKLTDLYGDGWDGAFIEVTIDGGDPQVFTIETGEESEGTFTVPEGATSLLVTYTNGLWEDEHVYEIIDPNGKKAAVGGPFERDNAAPPVAREVELKVCE</sequence>
<evidence type="ECO:0000313" key="1">
    <source>
        <dbReference type="EMBL" id="QCX01079.1"/>
    </source>
</evidence>
<name>A0A5B7SUW8_9FLAO</name>
<proteinExistence type="predicted"/>
<dbReference type="EMBL" id="CP040710">
    <property type="protein sequence ID" value="QCX01079.1"/>
    <property type="molecule type" value="Genomic_DNA"/>
</dbReference>
<dbReference type="Proteomes" id="UP000310017">
    <property type="component" value="Chromosome"/>
</dbReference>
<dbReference type="AlphaFoldDB" id="A0A5B7SUW8"/>
<dbReference type="PROSITE" id="PS51257">
    <property type="entry name" value="PROKAR_LIPOPROTEIN"/>
    <property type="match status" value="1"/>
</dbReference>
<evidence type="ECO:0000313" key="2">
    <source>
        <dbReference type="Proteomes" id="UP000310017"/>
    </source>
</evidence>
<reference evidence="1 2" key="1">
    <citation type="submission" date="2019-05" db="EMBL/GenBank/DDBJ databases">
        <title>Genome sequencing of F202Z8.</title>
        <authorList>
            <person name="Kwon Y.M."/>
        </authorList>
    </citation>
    <scope>NUCLEOTIDE SEQUENCE [LARGE SCALE GENOMIC DNA]</scope>
    <source>
        <strain evidence="1 2">F202Z8</strain>
    </source>
</reference>
<dbReference type="RefSeq" id="WP_138853418.1">
    <property type="nucleotide sequence ID" value="NZ_CP040710.1"/>
</dbReference>
<gene>
    <name evidence="1" type="ORF">FGM00_13495</name>
</gene>
<accession>A0A5B7SUW8</accession>
<dbReference type="KEGG" id="asag:FGM00_13495"/>
<keyword evidence="2" id="KW-1185">Reference proteome</keyword>
<dbReference type="OrthoDB" id="820612at2"/>
<protein>
    <submittedName>
        <fullName evidence="1">Uncharacterized protein</fullName>
    </submittedName>
</protein>
<organism evidence="1 2">
    <name type="scientific">Aggregatimonas sangjinii</name>
    <dbReference type="NCBI Taxonomy" id="2583587"/>
    <lineage>
        <taxon>Bacteria</taxon>
        <taxon>Pseudomonadati</taxon>
        <taxon>Bacteroidota</taxon>
        <taxon>Flavobacteriia</taxon>
        <taxon>Flavobacteriales</taxon>
        <taxon>Flavobacteriaceae</taxon>
        <taxon>Aggregatimonas</taxon>
    </lineage>
</organism>